<dbReference type="AlphaFoldDB" id="A0A834TGI1"/>
<reference evidence="1" key="1">
    <citation type="submission" date="2020-09" db="EMBL/GenBank/DDBJ databases">
        <title>Genome-Enabled Discovery of Anthraquinone Biosynthesis in Senna tora.</title>
        <authorList>
            <person name="Kang S.-H."/>
            <person name="Pandey R.P."/>
            <person name="Lee C.-M."/>
            <person name="Sim J.-S."/>
            <person name="Jeong J.-T."/>
            <person name="Choi B.-S."/>
            <person name="Jung M."/>
            <person name="Ginzburg D."/>
            <person name="Zhao K."/>
            <person name="Won S.Y."/>
            <person name="Oh T.-J."/>
            <person name="Yu Y."/>
            <person name="Kim N.-H."/>
            <person name="Lee O.R."/>
            <person name="Lee T.-H."/>
            <person name="Bashyal P."/>
            <person name="Kim T.-S."/>
            <person name="Lee W.-H."/>
            <person name="Kawkins C."/>
            <person name="Kim C.-K."/>
            <person name="Kim J.S."/>
            <person name="Ahn B.O."/>
            <person name="Rhee S.Y."/>
            <person name="Sohng J.K."/>
        </authorList>
    </citation>
    <scope>NUCLEOTIDE SEQUENCE</scope>
    <source>
        <tissue evidence="1">Leaf</tissue>
    </source>
</reference>
<organism evidence="1 2">
    <name type="scientific">Senna tora</name>
    <dbReference type="NCBI Taxonomy" id="362788"/>
    <lineage>
        <taxon>Eukaryota</taxon>
        <taxon>Viridiplantae</taxon>
        <taxon>Streptophyta</taxon>
        <taxon>Embryophyta</taxon>
        <taxon>Tracheophyta</taxon>
        <taxon>Spermatophyta</taxon>
        <taxon>Magnoliopsida</taxon>
        <taxon>eudicotyledons</taxon>
        <taxon>Gunneridae</taxon>
        <taxon>Pentapetalae</taxon>
        <taxon>rosids</taxon>
        <taxon>fabids</taxon>
        <taxon>Fabales</taxon>
        <taxon>Fabaceae</taxon>
        <taxon>Caesalpinioideae</taxon>
        <taxon>Cassia clade</taxon>
        <taxon>Senna</taxon>
    </lineage>
</organism>
<evidence type="ECO:0000313" key="1">
    <source>
        <dbReference type="EMBL" id="KAF7821445.1"/>
    </source>
</evidence>
<gene>
    <name evidence="1" type="ORF">G2W53_026900</name>
</gene>
<comment type="caution">
    <text evidence="1">The sequence shown here is derived from an EMBL/GenBank/DDBJ whole genome shotgun (WGS) entry which is preliminary data.</text>
</comment>
<dbReference type="EMBL" id="JAAIUW010000008">
    <property type="protein sequence ID" value="KAF7821445.1"/>
    <property type="molecule type" value="Genomic_DNA"/>
</dbReference>
<evidence type="ECO:0000313" key="2">
    <source>
        <dbReference type="Proteomes" id="UP000634136"/>
    </source>
</evidence>
<accession>A0A834TGI1</accession>
<proteinExistence type="predicted"/>
<protein>
    <submittedName>
        <fullName evidence="1">Uncharacterized protein</fullName>
    </submittedName>
</protein>
<keyword evidence="2" id="KW-1185">Reference proteome</keyword>
<sequence>MEALTKPLPKLNVDEERCTEVGSDIVQQEEVVDKGDVQEKLEKVGKSTVWKFECNGKGEYATKEKESWGGKQDGGGWFVVGTEQVKNVS</sequence>
<dbReference type="Proteomes" id="UP000634136">
    <property type="component" value="Unassembled WGS sequence"/>
</dbReference>
<name>A0A834TGI1_9FABA</name>